<evidence type="ECO:0000256" key="2">
    <source>
        <dbReference type="RuleBase" id="RU003749"/>
    </source>
</evidence>
<evidence type="ECO:0000313" key="4">
    <source>
        <dbReference type="EMBL" id="PJZ70412.1"/>
    </source>
</evidence>
<comment type="similarity">
    <text evidence="1 2">Belongs to the anti-sigma-factor antagonist family.</text>
</comment>
<gene>
    <name evidence="4" type="ORF">CH360_05305</name>
    <name evidence="5" type="ORF">CH373_04885</name>
</gene>
<organism evidence="5 7">
    <name type="scientific">Leptospira perolatii</name>
    <dbReference type="NCBI Taxonomy" id="2023191"/>
    <lineage>
        <taxon>Bacteria</taxon>
        <taxon>Pseudomonadati</taxon>
        <taxon>Spirochaetota</taxon>
        <taxon>Spirochaetia</taxon>
        <taxon>Leptospirales</taxon>
        <taxon>Leptospiraceae</taxon>
        <taxon>Leptospira</taxon>
    </lineage>
</organism>
<dbReference type="RefSeq" id="WP_100712981.1">
    <property type="nucleotide sequence ID" value="NZ_NPDY01000003.1"/>
</dbReference>
<dbReference type="SUPFAM" id="SSF52091">
    <property type="entry name" value="SpoIIaa-like"/>
    <property type="match status" value="1"/>
</dbReference>
<name>A0A2M9ZQ93_9LEPT</name>
<evidence type="ECO:0000313" key="7">
    <source>
        <dbReference type="Proteomes" id="UP000231990"/>
    </source>
</evidence>
<feature type="domain" description="STAS" evidence="3">
    <location>
        <begin position="14"/>
        <end position="102"/>
    </location>
</feature>
<protein>
    <recommendedName>
        <fullName evidence="2">Anti-sigma factor antagonist</fullName>
    </recommendedName>
</protein>
<dbReference type="InterPro" id="IPR003658">
    <property type="entry name" value="Anti-sigma_ant"/>
</dbReference>
<dbReference type="PANTHER" id="PTHR33495">
    <property type="entry name" value="ANTI-SIGMA FACTOR ANTAGONIST TM_1081-RELATED-RELATED"/>
    <property type="match status" value="1"/>
</dbReference>
<evidence type="ECO:0000313" key="5">
    <source>
        <dbReference type="EMBL" id="PJZ74248.1"/>
    </source>
</evidence>
<dbReference type="Pfam" id="PF01740">
    <property type="entry name" value="STAS"/>
    <property type="match status" value="1"/>
</dbReference>
<dbReference type="CDD" id="cd07043">
    <property type="entry name" value="STAS_anti-anti-sigma_factors"/>
    <property type="match status" value="1"/>
</dbReference>
<dbReference type="PROSITE" id="PS50801">
    <property type="entry name" value="STAS"/>
    <property type="match status" value="1"/>
</dbReference>
<dbReference type="InterPro" id="IPR036513">
    <property type="entry name" value="STAS_dom_sf"/>
</dbReference>
<evidence type="ECO:0000259" key="3">
    <source>
        <dbReference type="PROSITE" id="PS50801"/>
    </source>
</evidence>
<dbReference type="AlphaFoldDB" id="A0A2M9ZQ93"/>
<comment type="caution">
    <text evidence="5">The sequence shown here is derived from an EMBL/GenBank/DDBJ whole genome shotgun (WGS) entry which is preliminary data.</text>
</comment>
<dbReference type="EMBL" id="NPDY01000003">
    <property type="protein sequence ID" value="PJZ70412.1"/>
    <property type="molecule type" value="Genomic_DNA"/>
</dbReference>
<evidence type="ECO:0000313" key="6">
    <source>
        <dbReference type="Proteomes" id="UP000231962"/>
    </source>
</evidence>
<proteinExistence type="inferred from homology"/>
<dbReference type="OrthoDB" id="9796601at2"/>
<sequence>MEIKSEISGTSKCIGIEGEINLYNVSDLRNSLYPMIEAEKVCAGIILNMESVPYIDSSGVGFLAQLQRKVKNHKMNFQLTKLKPDVLTILRLASLEKHFDIV</sequence>
<dbReference type="Proteomes" id="UP000231990">
    <property type="component" value="Unassembled WGS sequence"/>
</dbReference>
<dbReference type="NCBIfam" id="TIGR00377">
    <property type="entry name" value="ant_ant_sig"/>
    <property type="match status" value="1"/>
</dbReference>
<dbReference type="InterPro" id="IPR002645">
    <property type="entry name" value="STAS_dom"/>
</dbReference>
<reference evidence="6 7" key="1">
    <citation type="submission" date="2017-07" db="EMBL/GenBank/DDBJ databases">
        <title>Leptospira spp. isolated from tropical soils.</title>
        <authorList>
            <person name="Thibeaux R."/>
            <person name="Iraola G."/>
            <person name="Ferres I."/>
            <person name="Bierque E."/>
            <person name="Girault D."/>
            <person name="Soupe-Gilbert M.-E."/>
            <person name="Picardeau M."/>
            <person name="Goarant C."/>
        </authorList>
    </citation>
    <scope>NUCLEOTIDE SEQUENCE [LARGE SCALE GENOMIC DNA]</scope>
    <source>
        <strain evidence="5 7">FH1-B-B1</strain>
        <strain evidence="4 6">FH1-B-C1</strain>
    </source>
</reference>
<keyword evidence="6" id="KW-1185">Reference proteome</keyword>
<dbReference type="Proteomes" id="UP000231962">
    <property type="component" value="Unassembled WGS sequence"/>
</dbReference>
<dbReference type="GO" id="GO:0043856">
    <property type="term" value="F:anti-sigma factor antagonist activity"/>
    <property type="evidence" value="ECO:0007669"/>
    <property type="project" value="InterPro"/>
</dbReference>
<accession>A0A2M9ZQ93</accession>
<dbReference type="Gene3D" id="3.30.750.24">
    <property type="entry name" value="STAS domain"/>
    <property type="match status" value="1"/>
</dbReference>
<evidence type="ECO:0000256" key="1">
    <source>
        <dbReference type="ARBA" id="ARBA00009013"/>
    </source>
</evidence>
<dbReference type="EMBL" id="NPDZ01000002">
    <property type="protein sequence ID" value="PJZ74248.1"/>
    <property type="molecule type" value="Genomic_DNA"/>
</dbReference>